<evidence type="ECO:0000256" key="4">
    <source>
        <dbReference type="ARBA" id="ARBA00022840"/>
    </source>
</evidence>
<dbReference type="InterPro" id="IPR003593">
    <property type="entry name" value="AAA+_ATPase"/>
</dbReference>
<dbReference type="CDD" id="cd03260">
    <property type="entry name" value="ABC_PstB_phosphate_transporter"/>
    <property type="match status" value="1"/>
</dbReference>
<dbReference type="PROSITE" id="PS50893">
    <property type="entry name" value="ABC_TRANSPORTER_2"/>
    <property type="match status" value="1"/>
</dbReference>
<evidence type="ECO:0000313" key="7">
    <source>
        <dbReference type="Proteomes" id="UP000295221"/>
    </source>
</evidence>
<dbReference type="NCBIfam" id="TIGR00972">
    <property type="entry name" value="3a0107s01c2"/>
    <property type="match status" value="1"/>
</dbReference>
<reference evidence="6 7" key="1">
    <citation type="submission" date="2019-03" db="EMBL/GenBank/DDBJ databases">
        <title>Genomic Encyclopedia of Type Strains, Phase IV (KMG-IV): sequencing the most valuable type-strain genomes for metagenomic binning, comparative biology and taxonomic classification.</title>
        <authorList>
            <person name="Goeker M."/>
        </authorList>
    </citation>
    <scope>NUCLEOTIDE SEQUENCE [LARGE SCALE GENOMIC DNA]</scope>
    <source>
        <strain evidence="6 7">DSM 24179</strain>
    </source>
</reference>
<evidence type="ECO:0000256" key="3">
    <source>
        <dbReference type="ARBA" id="ARBA00022741"/>
    </source>
</evidence>
<keyword evidence="1" id="KW-0813">Transport</keyword>
<dbReference type="AlphaFoldDB" id="A0A4V2RWZ8"/>
<dbReference type="GO" id="GO:0035435">
    <property type="term" value="P:phosphate ion transmembrane transport"/>
    <property type="evidence" value="ECO:0007669"/>
    <property type="project" value="InterPro"/>
</dbReference>
<dbReference type="PANTHER" id="PTHR43423:SF1">
    <property type="entry name" value="ABC TRANSPORTER I FAMILY MEMBER 17"/>
    <property type="match status" value="1"/>
</dbReference>
<dbReference type="EMBL" id="SLWK01000001">
    <property type="protein sequence ID" value="TCO10831.1"/>
    <property type="molecule type" value="Genomic_DNA"/>
</dbReference>
<feature type="domain" description="ABC transporter" evidence="5">
    <location>
        <begin position="35"/>
        <end position="277"/>
    </location>
</feature>
<dbReference type="PROSITE" id="PS00211">
    <property type="entry name" value="ABC_TRANSPORTER_1"/>
    <property type="match status" value="1"/>
</dbReference>
<keyword evidence="2" id="KW-0592">Phosphate transport</keyword>
<evidence type="ECO:0000313" key="6">
    <source>
        <dbReference type="EMBL" id="TCO10831.1"/>
    </source>
</evidence>
<dbReference type="GO" id="GO:0005524">
    <property type="term" value="F:ATP binding"/>
    <property type="evidence" value="ECO:0007669"/>
    <property type="project" value="UniProtKB-KW"/>
</dbReference>
<dbReference type="InterPro" id="IPR027417">
    <property type="entry name" value="P-loop_NTPase"/>
</dbReference>
<accession>A0A4V2RWZ8</accession>
<keyword evidence="4 6" id="KW-0067">ATP-binding</keyword>
<protein>
    <submittedName>
        <fullName evidence="6">Phosphate transport system ATP-binding protein</fullName>
    </submittedName>
</protein>
<dbReference type="GO" id="GO:0016020">
    <property type="term" value="C:membrane"/>
    <property type="evidence" value="ECO:0007669"/>
    <property type="project" value="InterPro"/>
</dbReference>
<sequence length="282" mass="31451">MENKVKTENIKSSAMTTTNEIETTVEKKETSRVRMEAKNLTIKYGTNVAVRNLSMPIYNEKVTALVGPSGCGKTTFLRSLNRMHDLTKSAHITGEVLLDGNDIYDPKVNPVTIRRKIGMVFQKPTPFPTMSIYDNVVAGLKLVGIRDRKLLNEVCEIALTQAALFDEVKDRLNAPGGSLSGGQQQRLSIARALAIKPEVILMDEPTSSLDPKSTMKIEDLIVELKKKYSIVIVTHNLAQAARISDYSAFMYLGDLVEYGKTKKMFQNPEDKRTEEYLTGKFG</sequence>
<comment type="caution">
    <text evidence="6">The sequence shown here is derived from an EMBL/GenBank/DDBJ whole genome shotgun (WGS) entry which is preliminary data.</text>
</comment>
<dbReference type="Proteomes" id="UP000295221">
    <property type="component" value="Unassembled WGS sequence"/>
</dbReference>
<dbReference type="InterPro" id="IPR003439">
    <property type="entry name" value="ABC_transporter-like_ATP-bd"/>
</dbReference>
<dbReference type="GO" id="GO:0016887">
    <property type="term" value="F:ATP hydrolysis activity"/>
    <property type="evidence" value="ECO:0007669"/>
    <property type="project" value="InterPro"/>
</dbReference>
<dbReference type="Gene3D" id="3.40.50.300">
    <property type="entry name" value="P-loop containing nucleotide triphosphate hydrolases"/>
    <property type="match status" value="1"/>
</dbReference>
<gene>
    <name evidence="6" type="ORF">EV194_101463</name>
</gene>
<dbReference type="InterPro" id="IPR017871">
    <property type="entry name" value="ABC_transporter-like_CS"/>
</dbReference>
<dbReference type="PANTHER" id="PTHR43423">
    <property type="entry name" value="ABC TRANSPORTER I FAMILY MEMBER 17"/>
    <property type="match status" value="1"/>
</dbReference>
<keyword evidence="3" id="KW-0547">Nucleotide-binding</keyword>
<dbReference type="InterPro" id="IPR005670">
    <property type="entry name" value="PstB-like"/>
</dbReference>
<proteinExistence type="predicted"/>
<dbReference type="SMART" id="SM00382">
    <property type="entry name" value="AAA"/>
    <property type="match status" value="1"/>
</dbReference>
<organism evidence="6 7">
    <name type="scientific">Natronoflexus pectinivorans</name>
    <dbReference type="NCBI Taxonomy" id="682526"/>
    <lineage>
        <taxon>Bacteria</taxon>
        <taxon>Pseudomonadati</taxon>
        <taxon>Bacteroidota</taxon>
        <taxon>Bacteroidia</taxon>
        <taxon>Marinilabiliales</taxon>
        <taxon>Marinilabiliaceae</taxon>
        <taxon>Natronoflexus</taxon>
    </lineage>
</organism>
<evidence type="ECO:0000256" key="1">
    <source>
        <dbReference type="ARBA" id="ARBA00022448"/>
    </source>
</evidence>
<evidence type="ECO:0000256" key="2">
    <source>
        <dbReference type="ARBA" id="ARBA00022592"/>
    </source>
</evidence>
<name>A0A4V2RWZ8_9BACT</name>
<dbReference type="GO" id="GO:0005315">
    <property type="term" value="F:phosphate transmembrane transporter activity"/>
    <property type="evidence" value="ECO:0007669"/>
    <property type="project" value="InterPro"/>
</dbReference>
<dbReference type="Pfam" id="PF00005">
    <property type="entry name" value="ABC_tran"/>
    <property type="match status" value="1"/>
</dbReference>
<keyword evidence="7" id="KW-1185">Reference proteome</keyword>
<evidence type="ECO:0000259" key="5">
    <source>
        <dbReference type="PROSITE" id="PS50893"/>
    </source>
</evidence>
<dbReference type="SUPFAM" id="SSF52540">
    <property type="entry name" value="P-loop containing nucleoside triphosphate hydrolases"/>
    <property type="match status" value="1"/>
</dbReference>